<organism evidence="1 2">
    <name type="scientific">Melanomma pulvis-pyrius CBS 109.77</name>
    <dbReference type="NCBI Taxonomy" id="1314802"/>
    <lineage>
        <taxon>Eukaryota</taxon>
        <taxon>Fungi</taxon>
        <taxon>Dikarya</taxon>
        <taxon>Ascomycota</taxon>
        <taxon>Pezizomycotina</taxon>
        <taxon>Dothideomycetes</taxon>
        <taxon>Pleosporomycetidae</taxon>
        <taxon>Pleosporales</taxon>
        <taxon>Melanommataceae</taxon>
        <taxon>Melanomma</taxon>
    </lineage>
</organism>
<accession>A0A6A6XT58</accession>
<dbReference type="EMBL" id="MU001758">
    <property type="protein sequence ID" value="KAF2799771.1"/>
    <property type="molecule type" value="Genomic_DNA"/>
</dbReference>
<gene>
    <name evidence="1" type="ORF">K505DRAFT_332235</name>
</gene>
<dbReference type="AlphaFoldDB" id="A0A6A6XT58"/>
<evidence type="ECO:0000313" key="1">
    <source>
        <dbReference type="EMBL" id="KAF2799771.1"/>
    </source>
</evidence>
<sequence>MSYASGPTRRLSLPLLEAILDRDDVQGNRADALAILVNFLFFIGQLDMHPHSEDYAMALWLALTTRFGLTSNARQLLSSPEMVESVRIVVNEIERDNRARAEENSPNRAPFREMQFEYHDRLVELNDSDGVRENNNSISAFMNTYDPRGVLATLRQEYLDAMANDAGDTATPYTIDIDDIATPCTQAPADGCPICMGGTVNLVTLNVCGHVFCSKLTESDWAYLNNQREG</sequence>
<evidence type="ECO:0000313" key="2">
    <source>
        <dbReference type="Proteomes" id="UP000799757"/>
    </source>
</evidence>
<dbReference type="Proteomes" id="UP000799757">
    <property type="component" value="Unassembled WGS sequence"/>
</dbReference>
<keyword evidence="2" id="KW-1185">Reference proteome</keyword>
<name>A0A6A6XT58_9PLEO</name>
<protein>
    <submittedName>
        <fullName evidence="1">Uncharacterized protein</fullName>
    </submittedName>
</protein>
<reference evidence="1" key="1">
    <citation type="journal article" date="2020" name="Stud. Mycol.">
        <title>101 Dothideomycetes genomes: a test case for predicting lifestyles and emergence of pathogens.</title>
        <authorList>
            <person name="Haridas S."/>
            <person name="Albert R."/>
            <person name="Binder M."/>
            <person name="Bloem J."/>
            <person name="Labutti K."/>
            <person name="Salamov A."/>
            <person name="Andreopoulos B."/>
            <person name="Baker S."/>
            <person name="Barry K."/>
            <person name="Bills G."/>
            <person name="Bluhm B."/>
            <person name="Cannon C."/>
            <person name="Castanera R."/>
            <person name="Culley D."/>
            <person name="Daum C."/>
            <person name="Ezra D."/>
            <person name="Gonzalez J."/>
            <person name="Henrissat B."/>
            <person name="Kuo A."/>
            <person name="Liang C."/>
            <person name="Lipzen A."/>
            <person name="Lutzoni F."/>
            <person name="Magnuson J."/>
            <person name="Mondo S."/>
            <person name="Nolan M."/>
            <person name="Ohm R."/>
            <person name="Pangilinan J."/>
            <person name="Park H.-J."/>
            <person name="Ramirez L."/>
            <person name="Alfaro M."/>
            <person name="Sun H."/>
            <person name="Tritt A."/>
            <person name="Yoshinaga Y."/>
            <person name="Zwiers L.-H."/>
            <person name="Turgeon B."/>
            <person name="Goodwin S."/>
            <person name="Spatafora J."/>
            <person name="Crous P."/>
            <person name="Grigoriev I."/>
        </authorList>
    </citation>
    <scope>NUCLEOTIDE SEQUENCE</scope>
    <source>
        <strain evidence="1">CBS 109.77</strain>
    </source>
</reference>
<proteinExistence type="predicted"/>
<dbReference type="SUPFAM" id="SSF57850">
    <property type="entry name" value="RING/U-box"/>
    <property type="match status" value="1"/>
</dbReference>